<gene>
    <name evidence="1" type="ORF">EVAR_14542_1</name>
</gene>
<evidence type="ECO:0000313" key="1">
    <source>
        <dbReference type="EMBL" id="GBP20816.1"/>
    </source>
</evidence>
<dbReference type="AlphaFoldDB" id="A0A4C1U4Q5"/>
<proteinExistence type="predicted"/>
<keyword evidence="2" id="KW-1185">Reference proteome</keyword>
<protein>
    <submittedName>
        <fullName evidence="1">Uncharacterized protein</fullName>
    </submittedName>
</protein>
<dbReference type="Proteomes" id="UP000299102">
    <property type="component" value="Unassembled WGS sequence"/>
</dbReference>
<sequence length="109" mass="12454">MWKPKKVPIVPPSRLVAFGPVPWTPFSLVCYCVCSVSLSRVPECRASCVYECVWYRAVFSVRSQQATCVRPVCSLRFTAPSARRARARFLRDCTCVHFRRITLPIPIAF</sequence>
<accession>A0A4C1U4Q5</accession>
<organism evidence="1 2">
    <name type="scientific">Eumeta variegata</name>
    <name type="common">Bagworm moth</name>
    <name type="synonym">Eumeta japonica</name>
    <dbReference type="NCBI Taxonomy" id="151549"/>
    <lineage>
        <taxon>Eukaryota</taxon>
        <taxon>Metazoa</taxon>
        <taxon>Ecdysozoa</taxon>
        <taxon>Arthropoda</taxon>
        <taxon>Hexapoda</taxon>
        <taxon>Insecta</taxon>
        <taxon>Pterygota</taxon>
        <taxon>Neoptera</taxon>
        <taxon>Endopterygota</taxon>
        <taxon>Lepidoptera</taxon>
        <taxon>Glossata</taxon>
        <taxon>Ditrysia</taxon>
        <taxon>Tineoidea</taxon>
        <taxon>Psychidae</taxon>
        <taxon>Oiketicinae</taxon>
        <taxon>Eumeta</taxon>
    </lineage>
</organism>
<name>A0A4C1U4Q5_EUMVA</name>
<reference evidence="1 2" key="1">
    <citation type="journal article" date="2019" name="Commun. Biol.">
        <title>The bagworm genome reveals a unique fibroin gene that provides high tensile strength.</title>
        <authorList>
            <person name="Kono N."/>
            <person name="Nakamura H."/>
            <person name="Ohtoshi R."/>
            <person name="Tomita M."/>
            <person name="Numata K."/>
            <person name="Arakawa K."/>
        </authorList>
    </citation>
    <scope>NUCLEOTIDE SEQUENCE [LARGE SCALE GENOMIC DNA]</scope>
</reference>
<dbReference type="EMBL" id="BGZK01000122">
    <property type="protein sequence ID" value="GBP20816.1"/>
    <property type="molecule type" value="Genomic_DNA"/>
</dbReference>
<evidence type="ECO:0000313" key="2">
    <source>
        <dbReference type="Proteomes" id="UP000299102"/>
    </source>
</evidence>
<comment type="caution">
    <text evidence="1">The sequence shown here is derived from an EMBL/GenBank/DDBJ whole genome shotgun (WGS) entry which is preliminary data.</text>
</comment>